<protein>
    <recommendedName>
        <fullName evidence="3">CHAT domain-containing protein</fullName>
    </recommendedName>
</protein>
<dbReference type="Pfam" id="PF12770">
    <property type="entry name" value="CHAT"/>
    <property type="match status" value="1"/>
</dbReference>
<dbReference type="EMBL" id="BTPE01000002">
    <property type="protein sequence ID" value="GMQ32546.1"/>
    <property type="molecule type" value="Genomic_DNA"/>
</dbReference>
<comment type="caution">
    <text evidence="4">The sequence shown here is derived from an EMBL/GenBank/DDBJ whole genome shotgun (WGS) entry which is preliminary data.</text>
</comment>
<evidence type="ECO:0000313" key="5">
    <source>
        <dbReference type="Proteomes" id="UP001307705"/>
    </source>
</evidence>
<sequence>MEQADQLYFLDAPTEEQDRKALELYEEVLSFTPEPEESMDFVLACERAGNLYLTFRMPEKAKFWYAKGIELARAFGHSDTLVYAHHLYLGESYFGLNQFDSSLYHLETAERIQSKIDQGMQPERLYNALGVYFFETGNFNRSISYFTKANSYLDAEDPNQLYARYSFLSNKASALYRLGRFDEAQAIYSDLLNFGINKDQILLNLANTYLEQNQGQEALQVLGQVNTGFGNRSLSYLNLKAKAWMQVNRLDSLEQTLETAEKLISDEFANRKILQKAIFYTNSGDLALLRGNEKTALDLYQRSIEQLLPTYSSSGFMENPKEYPFGISFLSLFEVLTKKAEASWKLYQRDKSKQWFDLGIDTWEAAFRLSSFISANYDNDEARIFLGDRVLEGYKTYLNGLFFLSSSQDREMTMKRIFSLSERSKAEALKIGRNQEAKKRQSQIPKSLIQEERNILYAISRTYQQQLNASSEDQIQDVEAELADLQVRLSRLREDFRKIDGFTEQKNREIDLEAIQEKLGEDLTLMTFFLSEAHLFVFVISEDSFESKAIALDRVPFDGLEAWLRGIRNPGSSSRWGTPEEIKAFSELVFGNFQRTLKRGDELLIVPHDILNSVPFELMPFEGEKLLLEVLPVTYQYSSWAILEASKAKKQSGFLAFAPFLGEEVETNSSGFARLPMSFAEVEDRKGQVLIGKDASREAFLSRAHQAGILHLATHAVASSEDPNEAFIAFYPEEEEFRVFAPELAFQNLQNTQLVYLSACETGSGVLSKSEGIISLARSLSIAGVDQLVFSQWISEDKVAAFIAQRFYRYLDKGESYSNSLRLARLDLISDPKMAQFHHPFYWANFRVVGLPDSSSDEEWALWQIALVISFGLMLLLVGVLVMVRK</sequence>
<keyword evidence="2" id="KW-0812">Transmembrane</keyword>
<reference evidence="4 5" key="1">
    <citation type="submission" date="2023-08" db="EMBL/GenBank/DDBJ databases">
        <title>Draft genome sequence of Algoriphagus taiwanensis.</title>
        <authorList>
            <person name="Takatani N."/>
            <person name="Hosokawa M."/>
            <person name="Sawabe T."/>
        </authorList>
    </citation>
    <scope>NUCLEOTIDE SEQUENCE [LARGE SCALE GENOMIC DNA]</scope>
    <source>
        <strain evidence="4 5">JCM 19755</strain>
    </source>
</reference>
<evidence type="ECO:0000313" key="4">
    <source>
        <dbReference type="EMBL" id="GMQ32546.1"/>
    </source>
</evidence>
<dbReference type="Proteomes" id="UP001307705">
    <property type="component" value="Unassembled WGS sequence"/>
</dbReference>
<keyword evidence="2" id="KW-1133">Transmembrane helix</keyword>
<gene>
    <name evidence="4" type="ORF">Ataiwa_08180</name>
</gene>
<dbReference type="InterPro" id="IPR024983">
    <property type="entry name" value="CHAT_dom"/>
</dbReference>
<accession>A0ABQ6PX72</accession>
<dbReference type="InterPro" id="IPR019734">
    <property type="entry name" value="TPR_rpt"/>
</dbReference>
<evidence type="ECO:0000256" key="1">
    <source>
        <dbReference type="SAM" id="Coils"/>
    </source>
</evidence>
<dbReference type="PANTHER" id="PTHR10098">
    <property type="entry name" value="RAPSYN-RELATED"/>
    <property type="match status" value="1"/>
</dbReference>
<dbReference type="Gene3D" id="1.25.40.10">
    <property type="entry name" value="Tetratricopeptide repeat domain"/>
    <property type="match status" value="1"/>
</dbReference>
<dbReference type="InterPro" id="IPR011990">
    <property type="entry name" value="TPR-like_helical_dom_sf"/>
</dbReference>
<feature type="coiled-coil region" evidence="1">
    <location>
        <begin position="468"/>
        <end position="495"/>
    </location>
</feature>
<keyword evidence="2" id="KW-0472">Membrane</keyword>
<feature type="transmembrane region" description="Helical" evidence="2">
    <location>
        <begin position="860"/>
        <end position="884"/>
    </location>
</feature>
<evidence type="ECO:0000259" key="3">
    <source>
        <dbReference type="Pfam" id="PF12770"/>
    </source>
</evidence>
<name>A0ABQ6PX72_9BACT</name>
<evidence type="ECO:0000256" key="2">
    <source>
        <dbReference type="SAM" id="Phobius"/>
    </source>
</evidence>
<keyword evidence="5" id="KW-1185">Reference proteome</keyword>
<dbReference type="SUPFAM" id="SSF48452">
    <property type="entry name" value="TPR-like"/>
    <property type="match status" value="1"/>
</dbReference>
<organism evidence="4 5">
    <name type="scientific">Algoriphagus taiwanensis</name>
    <dbReference type="NCBI Taxonomy" id="1445656"/>
    <lineage>
        <taxon>Bacteria</taxon>
        <taxon>Pseudomonadati</taxon>
        <taxon>Bacteroidota</taxon>
        <taxon>Cytophagia</taxon>
        <taxon>Cytophagales</taxon>
        <taxon>Cyclobacteriaceae</taxon>
        <taxon>Algoriphagus</taxon>
    </lineage>
</organism>
<dbReference type="SMART" id="SM00028">
    <property type="entry name" value="TPR"/>
    <property type="match status" value="5"/>
</dbReference>
<feature type="domain" description="CHAT" evidence="3">
    <location>
        <begin position="595"/>
        <end position="850"/>
    </location>
</feature>
<proteinExistence type="predicted"/>
<keyword evidence="1" id="KW-0175">Coiled coil</keyword>